<dbReference type="Proteomes" id="UP000061489">
    <property type="component" value="Chromosome"/>
</dbReference>
<sequence length="81" mass="9069">MTIRFFAQLRELSGTEVLAYDVPADGVLISEVLSTLRSRPELWRVFDDVRLMMAVNHSMVREGHRVVPGDELALFPPVTGG</sequence>
<dbReference type="InterPro" id="IPR003749">
    <property type="entry name" value="ThiS/MoaD-like"/>
</dbReference>
<name>W5YK66_9GAMM</name>
<evidence type="ECO:0000313" key="2">
    <source>
        <dbReference type="Proteomes" id="UP000061489"/>
    </source>
</evidence>
<keyword evidence="2" id="KW-1185">Reference proteome</keyword>
<accession>W5YK66</accession>
<dbReference type="CDD" id="cd00754">
    <property type="entry name" value="Ubl_MoaD"/>
    <property type="match status" value="1"/>
</dbReference>
<dbReference type="KEGG" id="msx:AU14_15285"/>
<dbReference type="STRING" id="1420916.AU14_15285"/>
<protein>
    <submittedName>
        <fullName evidence="1">Molybdopterin synthase small subunit</fullName>
    </submittedName>
</protein>
<dbReference type="InterPro" id="IPR012675">
    <property type="entry name" value="Beta-grasp_dom_sf"/>
</dbReference>
<dbReference type="SUPFAM" id="SSF54285">
    <property type="entry name" value="MoaD/ThiS"/>
    <property type="match status" value="1"/>
</dbReference>
<gene>
    <name evidence="1" type="primary">moaD</name>
    <name evidence="1" type="ORF">AU14_15285</name>
</gene>
<organism evidence="1 2">
    <name type="scientific">Marinobacter similis</name>
    <dbReference type="NCBI Taxonomy" id="1420916"/>
    <lineage>
        <taxon>Bacteria</taxon>
        <taxon>Pseudomonadati</taxon>
        <taxon>Pseudomonadota</taxon>
        <taxon>Gammaproteobacteria</taxon>
        <taxon>Pseudomonadales</taxon>
        <taxon>Marinobacteraceae</taxon>
        <taxon>Marinobacter</taxon>
    </lineage>
</organism>
<dbReference type="HOGENOM" id="CLU_114601_4_0_6"/>
<dbReference type="InterPro" id="IPR016155">
    <property type="entry name" value="Mopterin_synth/thiamin_S_b"/>
</dbReference>
<evidence type="ECO:0000313" key="1">
    <source>
        <dbReference type="EMBL" id="AHI29450.1"/>
    </source>
</evidence>
<proteinExistence type="predicted"/>
<dbReference type="Pfam" id="PF02597">
    <property type="entry name" value="ThiS"/>
    <property type="match status" value="1"/>
</dbReference>
<dbReference type="Gene3D" id="3.10.20.30">
    <property type="match status" value="1"/>
</dbReference>
<dbReference type="EMBL" id="CP007151">
    <property type="protein sequence ID" value="AHI29450.1"/>
    <property type="molecule type" value="Genomic_DNA"/>
</dbReference>
<dbReference type="AlphaFoldDB" id="W5YK66"/>
<reference evidence="1 2" key="1">
    <citation type="journal article" date="2014" name="Genome Announc.">
        <title>Draft Genome Sequences of Marinobacter similis A3d10T and Marinobacter salarius R9SW1T.</title>
        <authorList>
            <person name="Ivanova E.P."/>
            <person name="Ng H.J."/>
            <person name="Webb H.K."/>
            <person name="Feng G."/>
            <person name="Oshima K."/>
            <person name="Hattori M."/>
            <person name="Ohkuma M."/>
            <person name="Sergeev A.F."/>
            <person name="Mikhailov V.V."/>
            <person name="Crawford R.J."/>
            <person name="Sawabe T."/>
        </authorList>
    </citation>
    <scope>NUCLEOTIDE SEQUENCE [LARGE SCALE GENOMIC DNA]</scope>
    <source>
        <strain evidence="1 2">A3d10</strain>
    </source>
</reference>